<name>A0AAV6ULC1_9ARAC</name>
<sequence length="95" mass="10878">MSHPKPAYQIPHPHPDSTTCPHLAKRHGTFPRFECLTSNYRSTYPIPGLSICSRCLMFCPLRSRHLYSCDMRLHPFQSRLLQALLFAFAVSMSGD</sequence>
<proteinExistence type="predicted"/>
<gene>
    <name evidence="1" type="ORF">JTE90_023878</name>
</gene>
<reference evidence="1 2" key="1">
    <citation type="journal article" date="2022" name="Nat. Ecol. Evol.">
        <title>A masculinizing supergene underlies an exaggerated male reproductive morph in a spider.</title>
        <authorList>
            <person name="Hendrickx F."/>
            <person name="De Corte Z."/>
            <person name="Sonet G."/>
            <person name="Van Belleghem S.M."/>
            <person name="Kostlbacher S."/>
            <person name="Vangestel C."/>
        </authorList>
    </citation>
    <scope>NUCLEOTIDE SEQUENCE [LARGE SCALE GENOMIC DNA]</scope>
    <source>
        <strain evidence="1">W744_W776</strain>
    </source>
</reference>
<dbReference type="EMBL" id="JAFNEN010000341">
    <property type="protein sequence ID" value="KAG8185265.1"/>
    <property type="molecule type" value="Genomic_DNA"/>
</dbReference>
<comment type="caution">
    <text evidence="1">The sequence shown here is derived from an EMBL/GenBank/DDBJ whole genome shotgun (WGS) entry which is preliminary data.</text>
</comment>
<accession>A0AAV6ULC1</accession>
<protein>
    <submittedName>
        <fullName evidence="1">Uncharacterized protein</fullName>
    </submittedName>
</protein>
<evidence type="ECO:0000313" key="2">
    <source>
        <dbReference type="Proteomes" id="UP000827092"/>
    </source>
</evidence>
<dbReference type="AlphaFoldDB" id="A0AAV6ULC1"/>
<evidence type="ECO:0000313" key="1">
    <source>
        <dbReference type="EMBL" id="KAG8185265.1"/>
    </source>
</evidence>
<dbReference type="Proteomes" id="UP000827092">
    <property type="component" value="Unassembled WGS sequence"/>
</dbReference>
<organism evidence="1 2">
    <name type="scientific">Oedothorax gibbosus</name>
    <dbReference type="NCBI Taxonomy" id="931172"/>
    <lineage>
        <taxon>Eukaryota</taxon>
        <taxon>Metazoa</taxon>
        <taxon>Ecdysozoa</taxon>
        <taxon>Arthropoda</taxon>
        <taxon>Chelicerata</taxon>
        <taxon>Arachnida</taxon>
        <taxon>Araneae</taxon>
        <taxon>Araneomorphae</taxon>
        <taxon>Entelegynae</taxon>
        <taxon>Araneoidea</taxon>
        <taxon>Linyphiidae</taxon>
        <taxon>Erigoninae</taxon>
        <taxon>Oedothorax</taxon>
    </lineage>
</organism>
<keyword evidence="2" id="KW-1185">Reference proteome</keyword>